<gene>
    <name evidence="3" type="ORF">FB458_2683</name>
</gene>
<evidence type="ECO:0000256" key="2">
    <source>
        <dbReference type="SAM" id="Phobius"/>
    </source>
</evidence>
<organism evidence="3 4">
    <name type="scientific">Lapillicoccus jejuensis</name>
    <dbReference type="NCBI Taxonomy" id="402171"/>
    <lineage>
        <taxon>Bacteria</taxon>
        <taxon>Bacillati</taxon>
        <taxon>Actinomycetota</taxon>
        <taxon>Actinomycetes</taxon>
        <taxon>Micrococcales</taxon>
        <taxon>Intrasporangiaceae</taxon>
        <taxon>Lapillicoccus</taxon>
    </lineage>
</organism>
<protein>
    <submittedName>
        <fullName evidence="3">Uncharacterized protein</fullName>
    </submittedName>
</protein>
<keyword evidence="2" id="KW-0812">Transmembrane</keyword>
<evidence type="ECO:0000256" key="1">
    <source>
        <dbReference type="SAM" id="MobiDB-lite"/>
    </source>
</evidence>
<reference evidence="3 4" key="1">
    <citation type="submission" date="2019-06" db="EMBL/GenBank/DDBJ databases">
        <title>Sequencing the genomes of 1000 actinobacteria strains.</title>
        <authorList>
            <person name="Klenk H.-P."/>
        </authorList>
    </citation>
    <scope>NUCLEOTIDE SEQUENCE [LARGE SCALE GENOMIC DNA]</scope>
    <source>
        <strain evidence="3 4">DSM 18607</strain>
    </source>
</reference>
<feature type="transmembrane region" description="Helical" evidence="2">
    <location>
        <begin position="84"/>
        <end position="105"/>
    </location>
</feature>
<keyword evidence="2" id="KW-1133">Transmembrane helix</keyword>
<proteinExistence type="predicted"/>
<keyword evidence="4" id="KW-1185">Reference proteome</keyword>
<feature type="transmembrane region" description="Helical" evidence="2">
    <location>
        <begin position="156"/>
        <end position="178"/>
    </location>
</feature>
<sequence length="296" mass="29337">MRPGDRPGAGRAVSGRALEALAGVALVASAVGIALAGAPSPVRTLFSLPVVVLVAGRALGALVLGARPAPERRAVVDEGTLRVVVPVLLGVVAALGSALLLGLVLTPALGVRVTTTSLLVAAGAVAAALHLVATAGRRTGGGRHDRRRTALVARRVVLPALGAVLLLVGAVAGARALLTERVERYTQLALTDPPISSPDGLVVAPGARVTVGWVLRAYDEPLPTDPPVTLTVAGAAAGEVTRGEAAPPADATGATASRAGTVSATAPTTPGLYRVALTVGDAGAAQTLDLVLEVRP</sequence>
<feature type="transmembrane region" description="Helical" evidence="2">
    <location>
        <begin position="20"/>
        <end position="38"/>
    </location>
</feature>
<evidence type="ECO:0000313" key="3">
    <source>
        <dbReference type="EMBL" id="TQJ09571.1"/>
    </source>
</evidence>
<dbReference type="RefSeq" id="WP_141848917.1">
    <property type="nucleotide sequence ID" value="NZ_BAAAPR010000009.1"/>
</dbReference>
<evidence type="ECO:0000313" key="4">
    <source>
        <dbReference type="Proteomes" id="UP000317893"/>
    </source>
</evidence>
<accession>A0A542E2L7</accession>
<feature type="region of interest" description="Disordered" evidence="1">
    <location>
        <begin position="242"/>
        <end position="262"/>
    </location>
</feature>
<feature type="transmembrane region" description="Helical" evidence="2">
    <location>
        <begin position="117"/>
        <end position="135"/>
    </location>
</feature>
<dbReference type="EMBL" id="VFMN01000001">
    <property type="protein sequence ID" value="TQJ09571.1"/>
    <property type="molecule type" value="Genomic_DNA"/>
</dbReference>
<name>A0A542E2L7_9MICO</name>
<comment type="caution">
    <text evidence="3">The sequence shown here is derived from an EMBL/GenBank/DDBJ whole genome shotgun (WGS) entry which is preliminary data.</text>
</comment>
<feature type="transmembrane region" description="Helical" evidence="2">
    <location>
        <begin position="44"/>
        <end position="64"/>
    </location>
</feature>
<dbReference type="AlphaFoldDB" id="A0A542E2L7"/>
<feature type="compositionally biased region" description="Low complexity" evidence="1">
    <location>
        <begin position="245"/>
        <end position="256"/>
    </location>
</feature>
<keyword evidence="2" id="KW-0472">Membrane</keyword>
<dbReference type="Proteomes" id="UP000317893">
    <property type="component" value="Unassembled WGS sequence"/>
</dbReference>